<dbReference type="GO" id="GO:0015833">
    <property type="term" value="P:peptide transport"/>
    <property type="evidence" value="ECO:0007669"/>
    <property type="project" value="TreeGrafter"/>
</dbReference>
<feature type="chain" id="PRO_5017414003" evidence="5">
    <location>
        <begin position="35"/>
        <end position="543"/>
    </location>
</feature>
<evidence type="ECO:0000313" key="7">
    <source>
        <dbReference type="EMBL" id="RKK05012.1"/>
    </source>
</evidence>
<evidence type="ECO:0000259" key="6">
    <source>
        <dbReference type="Pfam" id="PF00496"/>
    </source>
</evidence>
<dbReference type="InterPro" id="IPR039424">
    <property type="entry name" value="SBP_5"/>
</dbReference>
<name>A0A3A9JEN5_9PROT</name>
<dbReference type="PANTHER" id="PTHR30290">
    <property type="entry name" value="PERIPLASMIC BINDING COMPONENT OF ABC TRANSPORTER"/>
    <property type="match status" value="1"/>
</dbReference>
<dbReference type="AlphaFoldDB" id="A0A3A9JEN5"/>
<evidence type="ECO:0000256" key="1">
    <source>
        <dbReference type="ARBA" id="ARBA00004418"/>
    </source>
</evidence>
<dbReference type="InterPro" id="IPR030678">
    <property type="entry name" value="Peptide/Ni-bd"/>
</dbReference>
<comment type="subcellular location">
    <subcellularLocation>
        <location evidence="1">Periplasm</location>
    </subcellularLocation>
</comment>
<dbReference type="OrthoDB" id="9803988at2"/>
<accession>A0A3A9JEN5</accession>
<dbReference type="CDD" id="cd08512">
    <property type="entry name" value="PBP2_NikA_DppA_OppA_like_7"/>
    <property type="match status" value="1"/>
</dbReference>
<dbReference type="PANTHER" id="PTHR30290:SF10">
    <property type="entry name" value="PERIPLASMIC OLIGOPEPTIDE-BINDING PROTEIN-RELATED"/>
    <property type="match status" value="1"/>
</dbReference>
<dbReference type="Gene3D" id="3.10.105.10">
    <property type="entry name" value="Dipeptide-binding Protein, Domain 3"/>
    <property type="match status" value="1"/>
</dbReference>
<evidence type="ECO:0000313" key="9">
    <source>
        <dbReference type="Proteomes" id="UP000274097"/>
    </source>
</evidence>
<reference evidence="7 10" key="1">
    <citation type="submission" date="2018-09" db="EMBL/GenBank/DDBJ databases">
        <title>Roseomonas sp. nov., isolated from feces of Tibetan antelopes in the Qinghai-Tibet plateau, China.</title>
        <authorList>
            <person name="Tian Z."/>
        </authorList>
    </citation>
    <scope>NUCLEOTIDE SEQUENCE [LARGE SCALE GENOMIC DNA]</scope>
    <source>
        <strain evidence="8 9">Z23</strain>
        <strain evidence="7 10">Z24</strain>
    </source>
</reference>
<evidence type="ECO:0000313" key="8">
    <source>
        <dbReference type="EMBL" id="RMI20561.1"/>
    </source>
</evidence>
<feature type="signal peptide" evidence="5">
    <location>
        <begin position="1"/>
        <end position="34"/>
    </location>
</feature>
<keyword evidence="9" id="KW-1185">Reference proteome</keyword>
<comment type="similarity">
    <text evidence="2">Belongs to the bacterial solute-binding protein 5 family.</text>
</comment>
<dbReference type="PIRSF" id="PIRSF002741">
    <property type="entry name" value="MppA"/>
    <property type="match status" value="1"/>
</dbReference>
<gene>
    <name evidence="7" type="ORF">D6Z83_06385</name>
    <name evidence="8" type="ORF">EBE87_15615</name>
</gene>
<dbReference type="SUPFAM" id="SSF53850">
    <property type="entry name" value="Periplasmic binding protein-like II"/>
    <property type="match status" value="1"/>
</dbReference>
<dbReference type="InterPro" id="IPR000914">
    <property type="entry name" value="SBP_5_dom"/>
</dbReference>
<protein>
    <submittedName>
        <fullName evidence="7">ABC transporter substrate-binding protein</fullName>
    </submittedName>
</protein>
<dbReference type="GO" id="GO:1904680">
    <property type="term" value="F:peptide transmembrane transporter activity"/>
    <property type="evidence" value="ECO:0007669"/>
    <property type="project" value="TreeGrafter"/>
</dbReference>
<comment type="caution">
    <text evidence="7">The sequence shown here is derived from an EMBL/GenBank/DDBJ whole genome shotgun (WGS) entry which is preliminary data.</text>
</comment>
<dbReference type="InParanoid" id="A0A3A9JEN5"/>
<dbReference type="Proteomes" id="UP000278036">
    <property type="component" value="Unassembled WGS sequence"/>
</dbReference>
<sequence length="543" mass="60240">MVQLRSRRSSAGPRRIFTVSALLASLALPAAVQAATPGNALVMAWNIDAISTFDPAQIGEVVTSELLQNTCDSLATFDPKDEKKVIPGLAESWQISEDGQQITFRLRDNLVFPSGNKATAQDLAWSMHRVVKLGFGNAASLTEYGFTKENVEQMITAPDDRTLVMKLDKPYPTGLILQAIAANRVATVLDRKTVMANEVNGDLGNKYLATHTECVGPYRLRQWNAGETVVLEANEKYWGPAPKLRRVIVRHVAEAGTQRLLLEKGDVDVARDLTPEDMAAVEKTQGLALSRTLKPQLVYWGFNNANPIFANEKVRLAMRYLIDYEGLGKTIMAYNGVPRASFAQLGAFGALDEKEGQPFKLDLDRAKQLLIEAGYPDGFETTLIFGTLPYAPPIAQHIQANAAKVGVRIKLEQMANAQLFARHRGREFQTAMLAWQTGVPDAHGNASRLIANPDNRPEAKLTQYPSWRHAFQSEAANKLAQAALLERDEDKRVEMYHQLQKDMMQSGPSAIMFQSVMLAGLRGNVRNWTWHGFQAYYDLVSKE</sequence>
<dbReference type="EMBL" id="RAQU01000025">
    <property type="protein sequence ID" value="RKK05012.1"/>
    <property type="molecule type" value="Genomic_DNA"/>
</dbReference>
<evidence type="ECO:0000256" key="2">
    <source>
        <dbReference type="ARBA" id="ARBA00005695"/>
    </source>
</evidence>
<feature type="domain" description="Solute-binding protein family 5" evidence="6">
    <location>
        <begin position="84"/>
        <end position="448"/>
    </location>
</feature>
<keyword evidence="3" id="KW-0813">Transport</keyword>
<keyword evidence="4 5" id="KW-0732">Signal</keyword>
<dbReference type="EMBL" id="RFLX01000011">
    <property type="protein sequence ID" value="RMI20561.1"/>
    <property type="molecule type" value="Genomic_DNA"/>
</dbReference>
<dbReference type="Gene3D" id="3.40.190.10">
    <property type="entry name" value="Periplasmic binding protein-like II"/>
    <property type="match status" value="1"/>
</dbReference>
<evidence type="ECO:0000256" key="4">
    <source>
        <dbReference type="ARBA" id="ARBA00022729"/>
    </source>
</evidence>
<evidence type="ECO:0000256" key="5">
    <source>
        <dbReference type="SAM" id="SignalP"/>
    </source>
</evidence>
<evidence type="ECO:0000313" key="10">
    <source>
        <dbReference type="Proteomes" id="UP000278036"/>
    </source>
</evidence>
<dbReference type="FunCoup" id="A0A3A9JEN5">
    <property type="interactions" value="145"/>
</dbReference>
<organism evidence="7 10">
    <name type="scientific">Teichococcus wenyumeiae</name>
    <dbReference type="NCBI Taxonomy" id="2478470"/>
    <lineage>
        <taxon>Bacteria</taxon>
        <taxon>Pseudomonadati</taxon>
        <taxon>Pseudomonadota</taxon>
        <taxon>Alphaproteobacteria</taxon>
        <taxon>Acetobacterales</taxon>
        <taxon>Roseomonadaceae</taxon>
        <taxon>Roseomonas</taxon>
    </lineage>
</organism>
<dbReference type="Pfam" id="PF00496">
    <property type="entry name" value="SBP_bac_5"/>
    <property type="match status" value="1"/>
</dbReference>
<dbReference type="GO" id="GO:0030288">
    <property type="term" value="C:outer membrane-bounded periplasmic space"/>
    <property type="evidence" value="ECO:0007669"/>
    <property type="project" value="UniProtKB-ARBA"/>
</dbReference>
<proteinExistence type="inferred from homology"/>
<dbReference type="Gene3D" id="3.90.76.10">
    <property type="entry name" value="Dipeptide-binding Protein, Domain 1"/>
    <property type="match status" value="1"/>
</dbReference>
<dbReference type="GO" id="GO:0043190">
    <property type="term" value="C:ATP-binding cassette (ABC) transporter complex"/>
    <property type="evidence" value="ECO:0007669"/>
    <property type="project" value="InterPro"/>
</dbReference>
<dbReference type="RefSeq" id="WP_120637498.1">
    <property type="nucleotide sequence ID" value="NZ_RAQU01000025.1"/>
</dbReference>
<dbReference type="Proteomes" id="UP000274097">
    <property type="component" value="Unassembled WGS sequence"/>
</dbReference>
<evidence type="ECO:0000256" key="3">
    <source>
        <dbReference type="ARBA" id="ARBA00022448"/>
    </source>
</evidence>